<reference evidence="1" key="2">
    <citation type="submission" date="2025-09" db="UniProtKB">
        <authorList>
            <consortium name="EnsemblPlants"/>
        </authorList>
    </citation>
    <scope>IDENTIFICATION</scope>
</reference>
<evidence type="ECO:0000313" key="1">
    <source>
        <dbReference type="EnsemblPlants" id="AVESA.00010b.r2.2CG0298150.1.CDS"/>
    </source>
</evidence>
<sequence length="1205" mass="133715">MERIPAASAMDWSIDLDRGLRSRYLGTRLQALDAAAPRIRELAAFPAIPEAVAYASGVLPAEPRVFAETMLLRLATEFRTTADDSVRSRIVRSLLQNKSGGWAAAEPEQILRRVVAAHGAAGATPRARALALRMFGCLADLAKDSVHVRSIVLSGLCSFNAAEVKAALFAAGCFCKLSEDFSCITLQVLAGLVISPTSEAQVIIAAIKSFSKLGCTLAVIHRVREVGKEMVLGNLEDVFKAEMLFTLSRLASKSIVFFVDQVEFLLLFMGHGSSLPMKTMALKCLCFMFRRNTFYLPVTSTVFGTLLRLIDDEGFTLECKSYALRILQKMICVKAPSIRHINASELSKLALAAERFFHCSSWEMQDTALRILVDIFFFFLKQTKPHQTISIFGSSSFSYTGYQGISNNRLATHEENSEVEASLNKILTGIMDHIIPLANQLVSNRSKVETRHTNVSSCELEKYRTLFSLMLKLVAGYPSAASVALDKVRCLIKELAGINASHYSEVAASCVESFVAQLQFRASDDTIEPAAASIKASCMEIDTEKAKLVSTEFCSKKESSVMHGLILCTLKFANACHDMCCKTSGSSCNLHHSIKGLTECVQQNASQYCSTYEFFRLIMSARISWNTCKIRNDTGNKGSDGSEKHPEIFFTPAWIAHELCALQMAKILTRKQSYWEAYRSAMYCCREGLWFTASFVFRKVSGAFDSGSSSFWFKSLLIFGAGELEMKLLVFPSAINKLVGELNTEGVLHEDLYCIETDADRTLARSPELHGYQEKVTGICERTCLANDVLSSNASSDCEFFFQRWFISLRASFLEILTDVLGILSAHSSAHESRGDSCSVAIENNQVLPALSNCSLRLGDLAKSYDLLAASHGDMDQQSFTTLARLAFMCSLLSFCTAFSVDFSNLRSSSEPCRLPERFSHASVLQDLHERVDRKDSQVVSQLRQLISVPYELDSVQFNTRMNCSGNLENDSYSLFKFAVASLLRMRADSKGVTTTGDDTLFNLHRGMQFLSSIMQRLMGLPFVLPKYFFSVRPCLGAELFIFDSNPVNRDTVSVSPGSQLSVTLCLRWKRVLERTRIHIAKLYCILATSPSSRLHITGARSKQFEMCRTAEMVVLNSMLLRHIKRDPRKNRDEKKSSCPETDLVTAFACFAADGGGQGFSDCLLDVSSFPVGSYHVVWHTCCVDENGRYFSLLPLNDGIVFSVR</sequence>
<proteinExistence type="predicted"/>
<dbReference type="EnsemblPlants" id="AVESA.00010b.r2.2CG0298150.1">
    <property type="protein sequence ID" value="AVESA.00010b.r2.2CG0298150.1.CDS"/>
    <property type="gene ID" value="AVESA.00010b.r2.2CG0298150"/>
</dbReference>
<keyword evidence="2" id="KW-1185">Reference proteome</keyword>
<protein>
    <submittedName>
        <fullName evidence="1">Uncharacterized protein</fullName>
    </submittedName>
</protein>
<accession>A0ACD5UR66</accession>
<evidence type="ECO:0000313" key="2">
    <source>
        <dbReference type="Proteomes" id="UP001732700"/>
    </source>
</evidence>
<name>A0ACD5UR66_AVESA</name>
<organism evidence="1 2">
    <name type="scientific">Avena sativa</name>
    <name type="common">Oat</name>
    <dbReference type="NCBI Taxonomy" id="4498"/>
    <lineage>
        <taxon>Eukaryota</taxon>
        <taxon>Viridiplantae</taxon>
        <taxon>Streptophyta</taxon>
        <taxon>Embryophyta</taxon>
        <taxon>Tracheophyta</taxon>
        <taxon>Spermatophyta</taxon>
        <taxon>Magnoliopsida</taxon>
        <taxon>Liliopsida</taxon>
        <taxon>Poales</taxon>
        <taxon>Poaceae</taxon>
        <taxon>BOP clade</taxon>
        <taxon>Pooideae</taxon>
        <taxon>Poodae</taxon>
        <taxon>Poeae</taxon>
        <taxon>Poeae Chloroplast Group 1 (Aveneae type)</taxon>
        <taxon>Aveninae</taxon>
        <taxon>Avena</taxon>
    </lineage>
</organism>
<dbReference type="Proteomes" id="UP001732700">
    <property type="component" value="Chromosome 2C"/>
</dbReference>
<reference evidence="1" key="1">
    <citation type="submission" date="2021-05" db="EMBL/GenBank/DDBJ databases">
        <authorList>
            <person name="Scholz U."/>
            <person name="Mascher M."/>
            <person name="Fiebig A."/>
        </authorList>
    </citation>
    <scope>NUCLEOTIDE SEQUENCE [LARGE SCALE GENOMIC DNA]</scope>
</reference>